<dbReference type="Pfam" id="PF00882">
    <property type="entry name" value="Zn_dep_PLPC"/>
    <property type="match status" value="1"/>
</dbReference>
<name>A0A243WCD1_9BACT</name>
<protein>
    <recommendedName>
        <fullName evidence="2">Phospholipase C/D domain-containing protein</fullName>
    </recommendedName>
</protein>
<proteinExistence type="predicted"/>
<comment type="caution">
    <text evidence="3">The sequence shown here is derived from an EMBL/GenBank/DDBJ whole genome shotgun (WGS) entry which is preliminary data.</text>
</comment>
<dbReference type="EMBL" id="MTSE01000007">
    <property type="protein sequence ID" value="OUJ73271.1"/>
    <property type="molecule type" value="Genomic_DNA"/>
</dbReference>
<dbReference type="Proteomes" id="UP000194873">
    <property type="component" value="Unassembled WGS sequence"/>
</dbReference>
<dbReference type="AlphaFoldDB" id="A0A243WCD1"/>
<sequence length="424" mass="48172">MLKRLLWILVWLVFAPGSVSAYSVLTHQANVDSCWRRCLVPLLNQRYPGATYEQWKEAKSYAYGGSIIQDMGFYPFGSQLFTNLAHYVRSGDLVRNLLDEAHDRNEYAFALGALAHYVADIKGHSEGTNRAMASVYPELAAKFGNFITYEEAPKQHTQLEFAFDVVQLAAGRYRSDTYHDFIGFQVSKPLLERAFYKTYGLELSKVIFNIDLAVGSFRFSVQQLIPTAARAAWHAERKQIRKLSPRARRRDYVYHQSPREFRREYGVAYEKPGFGARLLSKLVAVLPKIGPLKPFAFRLPTPQAQEFFKQSFADVMQDYCMALKREENASAKGKSPELPNYDFDTGHATKVGEYPLADETYGELVRKLAEHKFENIEPELRKNILSFFEGAKTPAAEDEKEANTIRQTQEAIKALRATKGATGG</sequence>
<evidence type="ECO:0000313" key="4">
    <source>
        <dbReference type="Proteomes" id="UP000194873"/>
    </source>
</evidence>
<accession>A0A243WCD1</accession>
<evidence type="ECO:0000313" key="3">
    <source>
        <dbReference type="EMBL" id="OUJ73271.1"/>
    </source>
</evidence>
<dbReference type="InterPro" id="IPR029002">
    <property type="entry name" value="PLPC/GPLD1"/>
</dbReference>
<keyword evidence="1" id="KW-0732">Signal</keyword>
<reference evidence="3 4" key="1">
    <citation type="submission" date="2017-01" db="EMBL/GenBank/DDBJ databases">
        <title>A new Hymenobacter.</title>
        <authorList>
            <person name="Liang Y."/>
            <person name="Feng F."/>
        </authorList>
    </citation>
    <scope>NUCLEOTIDE SEQUENCE [LARGE SCALE GENOMIC DNA]</scope>
    <source>
        <strain evidence="3">MIMBbqt21</strain>
    </source>
</reference>
<evidence type="ECO:0000256" key="1">
    <source>
        <dbReference type="SAM" id="SignalP"/>
    </source>
</evidence>
<gene>
    <name evidence="3" type="ORF">BXP70_15765</name>
</gene>
<feature type="domain" description="Phospholipase C/D" evidence="2">
    <location>
        <begin position="46"/>
        <end position="206"/>
    </location>
</feature>
<evidence type="ECO:0000259" key="2">
    <source>
        <dbReference type="Pfam" id="PF00882"/>
    </source>
</evidence>
<feature type="signal peptide" evidence="1">
    <location>
        <begin position="1"/>
        <end position="21"/>
    </location>
</feature>
<keyword evidence="4" id="KW-1185">Reference proteome</keyword>
<organism evidence="3 4">
    <name type="scientific">Hymenobacter crusticola</name>
    <dbReference type="NCBI Taxonomy" id="1770526"/>
    <lineage>
        <taxon>Bacteria</taxon>
        <taxon>Pseudomonadati</taxon>
        <taxon>Bacteroidota</taxon>
        <taxon>Cytophagia</taxon>
        <taxon>Cytophagales</taxon>
        <taxon>Hymenobacteraceae</taxon>
        <taxon>Hymenobacter</taxon>
    </lineage>
</organism>
<feature type="chain" id="PRO_5012896409" description="Phospholipase C/D domain-containing protein" evidence="1">
    <location>
        <begin position="22"/>
        <end position="424"/>
    </location>
</feature>
<dbReference type="OrthoDB" id="648959at2"/>